<feature type="compositionally biased region" description="Polar residues" evidence="1">
    <location>
        <begin position="978"/>
        <end position="991"/>
    </location>
</feature>
<dbReference type="Proteomes" id="UP000593566">
    <property type="component" value="Unassembled WGS sequence"/>
</dbReference>
<feature type="region of interest" description="Disordered" evidence="1">
    <location>
        <begin position="134"/>
        <end position="503"/>
    </location>
</feature>
<feature type="compositionally biased region" description="Polar residues" evidence="1">
    <location>
        <begin position="937"/>
        <end position="965"/>
    </location>
</feature>
<organism evidence="2 3">
    <name type="scientific">Letharia lupina</name>
    <dbReference type="NCBI Taxonomy" id="560253"/>
    <lineage>
        <taxon>Eukaryota</taxon>
        <taxon>Fungi</taxon>
        <taxon>Dikarya</taxon>
        <taxon>Ascomycota</taxon>
        <taxon>Pezizomycotina</taxon>
        <taxon>Lecanoromycetes</taxon>
        <taxon>OSLEUM clade</taxon>
        <taxon>Lecanoromycetidae</taxon>
        <taxon>Lecanorales</taxon>
        <taxon>Lecanorineae</taxon>
        <taxon>Parmeliaceae</taxon>
        <taxon>Letharia</taxon>
    </lineage>
</organism>
<evidence type="ECO:0000313" key="3">
    <source>
        <dbReference type="Proteomes" id="UP000593566"/>
    </source>
</evidence>
<feature type="compositionally biased region" description="Low complexity" evidence="1">
    <location>
        <begin position="462"/>
        <end position="480"/>
    </location>
</feature>
<protein>
    <submittedName>
        <fullName evidence="2">Uncharacterized protein</fullName>
    </submittedName>
</protein>
<comment type="caution">
    <text evidence="2">The sequence shown here is derived from an EMBL/GenBank/DDBJ whole genome shotgun (WGS) entry which is preliminary data.</text>
</comment>
<dbReference type="GeneID" id="59335810"/>
<feature type="region of interest" description="Disordered" evidence="1">
    <location>
        <begin position="521"/>
        <end position="570"/>
    </location>
</feature>
<feature type="compositionally biased region" description="Polar residues" evidence="1">
    <location>
        <begin position="211"/>
        <end position="222"/>
    </location>
</feature>
<feature type="compositionally biased region" description="Polar residues" evidence="1">
    <location>
        <begin position="1025"/>
        <end position="1039"/>
    </location>
</feature>
<feature type="compositionally biased region" description="Polar residues" evidence="1">
    <location>
        <begin position="251"/>
        <end position="265"/>
    </location>
</feature>
<reference evidence="2 3" key="1">
    <citation type="journal article" date="2020" name="Genomics">
        <title>Complete, high-quality genomes from long-read metagenomic sequencing of two wolf lichen thalli reveals enigmatic genome architecture.</title>
        <authorList>
            <person name="McKenzie S.K."/>
            <person name="Walston R.F."/>
            <person name="Allen J.L."/>
        </authorList>
    </citation>
    <scope>NUCLEOTIDE SEQUENCE [LARGE SCALE GENOMIC DNA]</scope>
    <source>
        <strain evidence="2">WasteWater1</strain>
    </source>
</reference>
<dbReference type="EMBL" id="JACCJB010000003">
    <property type="protein sequence ID" value="KAF6229295.1"/>
    <property type="molecule type" value="Genomic_DNA"/>
</dbReference>
<feature type="compositionally biased region" description="Basic and acidic residues" evidence="1">
    <location>
        <begin position="357"/>
        <end position="374"/>
    </location>
</feature>
<feature type="region of interest" description="Disordered" evidence="1">
    <location>
        <begin position="32"/>
        <end position="95"/>
    </location>
</feature>
<dbReference type="AlphaFoldDB" id="A0A8H6FIR9"/>
<accession>A0A8H6FIR9</accession>
<feature type="compositionally biased region" description="Basic and acidic residues" evidence="1">
    <location>
        <begin position="295"/>
        <end position="305"/>
    </location>
</feature>
<feature type="compositionally biased region" description="Polar residues" evidence="1">
    <location>
        <begin position="337"/>
        <end position="346"/>
    </location>
</feature>
<gene>
    <name evidence="2" type="ORF">HO133_007411</name>
</gene>
<feature type="compositionally biased region" description="Polar residues" evidence="1">
    <location>
        <begin position="489"/>
        <end position="503"/>
    </location>
</feature>
<feature type="compositionally biased region" description="Basic and acidic residues" evidence="1">
    <location>
        <begin position="61"/>
        <end position="72"/>
    </location>
</feature>
<evidence type="ECO:0000313" key="2">
    <source>
        <dbReference type="EMBL" id="KAF6229295.1"/>
    </source>
</evidence>
<evidence type="ECO:0000256" key="1">
    <source>
        <dbReference type="SAM" id="MobiDB-lite"/>
    </source>
</evidence>
<feature type="compositionally biased region" description="Basic and acidic residues" evidence="1">
    <location>
        <begin position="224"/>
        <end position="250"/>
    </location>
</feature>
<proteinExistence type="predicted"/>
<feature type="compositionally biased region" description="Polar residues" evidence="1">
    <location>
        <begin position="315"/>
        <end position="328"/>
    </location>
</feature>
<feature type="compositionally biased region" description="Polar residues" evidence="1">
    <location>
        <begin position="542"/>
        <end position="565"/>
    </location>
</feature>
<feature type="compositionally biased region" description="Basic and acidic residues" evidence="1">
    <location>
        <begin position="178"/>
        <end position="193"/>
    </location>
</feature>
<feature type="compositionally biased region" description="Low complexity" evidence="1">
    <location>
        <begin position="378"/>
        <end position="389"/>
    </location>
</feature>
<keyword evidence="3" id="KW-1185">Reference proteome</keyword>
<feature type="compositionally biased region" description="Low complexity" evidence="1">
    <location>
        <begin position="884"/>
        <end position="893"/>
    </location>
</feature>
<feature type="region of interest" description="Disordered" evidence="1">
    <location>
        <begin position="808"/>
        <end position="903"/>
    </location>
</feature>
<dbReference type="RefSeq" id="XP_037156937.1">
    <property type="nucleotide sequence ID" value="XM_037298302.1"/>
</dbReference>
<sequence>MEKEDTRSSGDWTPGVHKVRLYSFQRYTASHEKEVRNTRSTCKKGETAPARGRSSTIAAEARGHSVERRHTVSEGVAEDAFAEGDQQGDVPESDDEAEAIVAMRATKAIIHSWADSKTKWDEGKKKADLYDLPLMSPATLPPARQVARKRHKSLMKSRTSSADFTADGVLTDRGAGSEVKDDPYHDSELHSEPEPTESSEDEVYPKPRLTNVPNEGDNSQGHIEQMKRYAEDIHQLNLDPKDKDRDHDSRLQSPDSGDALSNDNQVIIKDFGSWNPSKKQESDHDLLPQSLGSDHSIDETSDRENQAVSDMGQKPDQTGTSSKTLHASHSNERDSLGSRTQPSGSEPTLVEISSIHDAVERQIDLDINETKAPDTTHPPGSSQPKSPGSMENASRNSHLKSPGSDHTKSAGSQPTSPVRGGAIVERSSTQDQSGEDFDREIWLNSDAPLQGNYKAIPREAPSPESISPNYSSNPSSRSDSLVISPTIPGGQQSLGHEESPSASTANADIVNFLAKYKANFPLMPPSGEQAVEDERESKAATDGQNGSSQGMNPQRSGTSSPNTEDSLLLSSVGQSQLQTIVQASNVEFQGPGHESPVKSDLEKAKEKEASQAALEIFELYSANYQMQKDLEEKEAKFKREIQIAWTHPRPPPTTREQKSDKLALERIESKEIFDELGEQQRPVRTDPRWVLHETEVNMLLTRAQINYILEDYPKMYSHANHAAVAAGPLKFAPLTARCCYYRGMASYYYRAFTEAKDDFLESRGCAGRYGILSENIERFIDSIDKADDPETAVLVRVPARKFTEVRTFKQRRRARSTNVDNKNEPLPSTADDATTLVGGSPRSPEDRAMGLAPFSSANEEKHSAGPSRGDANAQSQTLHRPDHLGGLPLDGDPQPGTEDVPNYKPQEEAISEEIRKDIFESKAQSLNPVSEAGPTEANPQERATLSPPSMASTERTLLGSNTTQETTRRVPRPHVAPITTSFATARNNTAGEASAEATPASGYTDEGNSAEIYAAFGGKPREDATPNTAESSNVSNFGW</sequence>
<name>A0A8H6FIR9_9LECA</name>
<feature type="compositionally biased region" description="Basic residues" evidence="1">
    <location>
        <begin position="146"/>
        <end position="155"/>
    </location>
</feature>
<feature type="region of interest" description="Disordered" evidence="1">
    <location>
        <begin position="925"/>
        <end position="1039"/>
    </location>
</feature>